<protein>
    <submittedName>
        <fullName evidence="1">T9SS type A sorting domain-containing protein</fullName>
    </submittedName>
</protein>
<sequence length="893" mass="97863">MRRAETRLIEFILLVIVPFLAPSQTQNWVYRIAGDGVAMQVLYNNGSLYAVGSALTRGAFESTFFGPPDDESGGVVRQTGDDGYIVAGVKNFSGLYLIKLDLLGNLAWSKFYSYDTNVIYVCGMEVTSDKGYILVGDTYSGIWLIKTDSLGDTLWTKTYIEARPGLSSKSIQQTLDNGYIITGVTNTNNGDVYLLKTDSFGNMMWTKTYWAPPGQNYQQQGCSVRQTIDGGYVIYATRNITSGNFGAWLLKTDSLGDTLWTKTYNINSYLMPLGCAEQTIDGGYIIAGSFGLGPVSSFLLKTNSSGDSLWCKMLNVNNLTQWVDVQQTSDRGYIVTAHDYPSLYLSKRDSLGNDVWTSLYGGGLTAWGSSVYETSDGGYVVAGTLDDITYDIYIIKNSGGPVTKEFTVVNLSQYGEARWIYQYNGPGNQEDVGYTLVRGLDGNFYAGGFAKGTDDNYHFAVVSIDSNGNQRWTYFHPDYATASLLPKTDNTCVVYGWDGNIYVSGYAGNAGAIIMSFTPEGDTNWSYTKPNAMFTSLVYGSDGNLYAAGFHIVSDRDFLITSISLSGNERWSYEKNIGSGDRAISIVYGDDDNLYVCGYLGGAGASDFGVISVDTSGAERWVYNLSTGSEDIGYSLVYGPNDNIYATGGVGFALGLDWAITNLETSGVEKWLYTYDGPAHVDDWSHSIIYGIDDNLYTTGWSEGAPNSPDITVICLDTSNTEQWVYRGPKGWGWAIVQGADSNIYIAADGWSLETGWGFTVISLTPPPGIEEESKSQKLKAEKLKLEVYPNPFGNHLVIKFQIPEQGVASSQYPVASKNGVASSQKSVVSIKIYDATGRLIKDFSRFTNYNLRPTSFVWDGTDDSGYKLPAGIYFACLQVNGVRETRKVMKVK</sequence>
<dbReference type="PANTHER" id="PTHR42754:SF1">
    <property type="entry name" value="LIPOPROTEIN"/>
    <property type="match status" value="1"/>
</dbReference>
<name>A0A7C4XB70_UNCW3</name>
<dbReference type="InterPro" id="IPR026444">
    <property type="entry name" value="Secre_tail"/>
</dbReference>
<reference evidence="1" key="1">
    <citation type="journal article" date="2020" name="mSystems">
        <title>Genome- and Community-Level Interaction Insights into Carbon Utilization and Element Cycling Functions of Hydrothermarchaeota in Hydrothermal Sediment.</title>
        <authorList>
            <person name="Zhou Z."/>
            <person name="Liu Y."/>
            <person name="Xu W."/>
            <person name="Pan J."/>
            <person name="Luo Z.H."/>
            <person name="Li M."/>
        </authorList>
    </citation>
    <scope>NUCLEOTIDE SEQUENCE [LARGE SCALE GENOMIC DNA]</scope>
    <source>
        <strain evidence="1">SpSt-774</strain>
    </source>
</reference>
<proteinExistence type="predicted"/>
<gene>
    <name evidence="1" type="ORF">ENV60_06225</name>
</gene>
<dbReference type="SUPFAM" id="SSF63829">
    <property type="entry name" value="Calcium-dependent phosphotriesterase"/>
    <property type="match status" value="2"/>
</dbReference>
<dbReference type="NCBIfam" id="TIGR04183">
    <property type="entry name" value="Por_Secre_tail"/>
    <property type="match status" value="1"/>
</dbReference>
<evidence type="ECO:0000313" key="1">
    <source>
        <dbReference type="EMBL" id="HGV97874.1"/>
    </source>
</evidence>
<dbReference type="Gene3D" id="2.60.40.4070">
    <property type="match status" value="1"/>
</dbReference>
<dbReference type="AlphaFoldDB" id="A0A7C4XB70"/>
<accession>A0A7C4XB70</accession>
<dbReference type="PANTHER" id="PTHR42754">
    <property type="entry name" value="ENDOGLUCANASE"/>
    <property type="match status" value="1"/>
</dbReference>
<dbReference type="EMBL" id="DTGZ01000113">
    <property type="protein sequence ID" value="HGV97874.1"/>
    <property type="molecule type" value="Genomic_DNA"/>
</dbReference>
<organism evidence="1">
    <name type="scientific">candidate division WOR-3 bacterium</name>
    <dbReference type="NCBI Taxonomy" id="2052148"/>
    <lineage>
        <taxon>Bacteria</taxon>
        <taxon>Bacteria division WOR-3</taxon>
    </lineage>
</organism>
<comment type="caution">
    <text evidence="1">The sequence shown here is derived from an EMBL/GenBank/DDBJ whole genome shotgun (WGS) entry which is preliminary data.</text>
</comment>